<dbReference type="Gene3D" id="3.10.450.50">
    <property type="match status" value="1"/>
</dbReference>
<dbReference type="OrthoDB" id="13610at2"/>
<protein>
    <recommendedName>
        <fullName evidence="1">SnoaL-like domain-containing protein</fullName>
    </recommendedName>
</protein>
<dbReference type="eggNOG" id="COG4319">
    <property type="taxonomic scope" value="Bacteria"/>
</dbReference>
<keyword evidence="3" id="KW-1185">Reference proteome</keyword>
<organism evidence="2 3">
    <name type="scientific">Gloeothece verrucosa (strain PCC 7822)</name>
    <name type="common">Cyanothece sp. (strain PCC 7822)</name>
    <dbReference type="NCBI Taxonomy" id="497965"/>
    <lineage>
        <taxon>Bacteria</taxon>
        <taxon>Bacillati</taxon>
        <taxon>Cyanobacteriota</taxon>
        <taxon>Cyanophyceae</taxon>
        <taxon>Oscillatoriophycideae</taxon>
        <taxon>Chroococcales</taxon>
        <taxon>Aphanothecaceae</taxon>
        <taxon>Gloeothece</taxon>
        <taxon>Gloeothece verrucosa</taxon>
    </lineage>
</organism>
<dbReference type="Proteomes" id="UP000008206">
    <property type="component" value="Chromosome"/>
</dbReference>
<sequence length="118" mass="13710">MLDKQEAQKIAQEWIDAWNDHDIDKIMIHYEDDVQFISPIIVELLGDEAGKIKGKEKVRDYFLKGLQTCPNLTFKLLEFLTGINSLVIYYINYKGTQTAEYMEISYSGKIQKVVAHYS</sequence>
<reference evidence="3" key="1">
    <citation type="journal article" date="2011" name="MBio">
        <title>Novel metabolic attributes of the genus Cyanothece, comprising a group of unicellular nitrogen-fixing Cyanobacteria.</title>
        <authorList>
            <person name="Bandyopadhyay A."/>
            <person name="Elvitigala T."/>
            <person name="Welsh E."/>
            <person name="Stockel J."/>
            <person name="Liberton M."/>
            <person name="Min H."/>
            <person name="Sherman L.A."/>
            <person name="Pakrasi H.B."/>
        </authorList>
    </citation>
    <scope>NUCLEOTIDE SEQUENCE [LARGE SCALE GENOMIC DNA]</scope>
    <source>
        <strain evidence="3">PCC 7822</strain>
    </source>
</reference>
<evidence type="ECO:0000259" key="1">
    <source>
        <dbReference type="Pfam" id="PF12680"/>
    </source>
</evidence>
<dbReference type="InterPro" id="IPR037401">
    <property type="entry name" value="SnoaL-like"/>
</dbReference>
<dbReference type="SUPFAM" id="SSF54427">
    <property type="entry name" value="NTF2-like"/>
    <property type="match status" value="1"/>
</dbReference>
<evidence type="ECO:0000313" key="3">
    <source>
        <dbReference type="Proteomes" id="UP000008206"/>
    </source>
</evidence>
<dbReference type="RefSeq" id="WP_013322998.1">
    <property type="nucleotide sequence ID" value="NC_014501.1"/>
</dbReference>
<accession>E0U7T3</accession>
<gene>
    <name evidence="2" type="ordered locus">Cyan7822_2938</name>
</gene>
<name>E0U7T3_GLOV7</name>
<dbReference type="AlphaFoldDB" id="E0U7T3"/>
<dbReference type="KEGG" id="cyj:Cyan7822_2938"/>
<dbReference type="HOGENOM" id="CLU_133108_0_0_3"/>
<dbReference type="EMBL" id="CP002198">
    <property type="protein sequence ID" value="ADN14895.1"/>
    <property type="molecule type" value="Genomic_DNA"/>
</dbReference>
<dbReference type="Pfam" id="PF12680">
    <property type="entry name" value="SnoaL_2"/>
    <property type="match status" value="1"/>
</dbReference>
<evidence type="ECO:0000313" key="2">
    <source>
        <dbReference type="EMBL" id="ADN14895.1"/>
    </source>
</evidence>
<dbReference type="STRING" id="497965.Cyan7822_2938"/>
<dbReference type="InterPro" id="IPR032710">
    <property type="entry name" value="NTF2-like_dom_sf"/>
</dbReference>
<proteinExistence type="predicted"/>
<feature type="domain" description="SnoaL-like" evidence="1">
    <location>
        <begin position="12"/>
        <end position="97"/>
    </location>
</feature>